<dbReference type="GO" id="GO:0000160">
    <property type="term" value="P:phosphorelay signal transduction system"/>
    <property type="evidence" value="ECO:0007669"/>
    <property type="project" value="InterPro"/>
</dbReference>
<dbReference type="InterPro" id="IPR011990">
    <property type="entry name" value="TPR-like_helical_dom_sf"/>
</dbReference>
<comment type="caution">
    <text evidence="3">The sequence shown here is derived from an EMBL/GenBank/DDBJ whole genome shotgun (WGS) entry which is preliminary data.</text>
</comment>
<keyword evidence="1" id="KW-0238">DNA-binding</keyword>
<dbReference type="GO" id="GO:0006355">
    <property type="term" value="P:regulation of DNA-templated transcription"/>
    <property type="evidence" value="ECO:0007669"/>
    <property type="project" value="InterPro"/>
</dbReference>
<dbReference type="InterPro" id="IPR036388">
    <property type="entry name" value="WH-like_DNA-bd_sf"/>
</dbReference>
<dbReference type="InterPro" id="IPR001867">
    <property type="entry name" value="OmpR/PhoB-type_DNA-bd"/>
</dbReference>
<dbReference type="CDD" id="cd00383">
    <property type="entry name" value="trans_reg_C"/>
    <property type="match status" value="1"/>
</dbReference>
<name>A0A0F9QXB8_9ZZZZ</name>
<dbReference type="InterPro" id="IPR016032">
    <property type="entry name" value="Sig_transdc_resp-reg_C-effctor"/>
</dbReference>
<sequence length="536" mass="59168">MLGSPAEHALYDGWTMLYVFEPFELDASQVELRHNGTVVPVEPQVFALLVLLVENRERMISKDEIVEKIWDGRIVSDSAITSRIKSARRALGDDGRTQCFIRTVHGQGLRFIAEVKTVASQGLRLPASPCRNEWPIKVADDARPSIAVLPFRLLGVAGSHGAIADALPHDLIAALSRLRWLFVIARGSSFRFRSPDPDVGEIGEILNVRYCLSGIVEIFGNATTVIVELADTRTGGVVWGDRFAARLDDIHEIRSQIVANIIAALEIQIPLNEANLARLGAPENLDAWSTYHLGLQHLYRFNKKDNAVAAGLFESAIAKEPRFARAHAGLSSTAFQNAFLRYTDDPPRAVAAARKFAERSVELDPIDPFANFTMGRAFWLTGDIDGSLSWLDRSTGLSPNYAQGFYARAWADTICERDMKGTENARIALSLSPLDPFRYAMLGTRAFACLIRGDTAEAADWADRAARSPGAHVLIVMIAIVAHAMNGDERRAALWAADARQRRDDISQTHFFSSFPFADGPLRRRISKTLADQGFS</sequence>
<feature type="domain" description="OmpR/PhoB-type" evidence="2">
    <location>
        <begin position="15"/>
        <end position="113"/>
    </location>
</feature>
<dbReference type="GO" id="GO:0003677">
    <property type="term" value="F:DNA binding"/>
    <property type="evidence" value="ECO:0007669"/>
    <property type="project" value="UniProtKB-KW"/>
</dbReference>
<dbReference type="SUPFAM" id="SSF48452">
    <property type="entry name" value="TPR-like"/>
    <property type="match status" value="1"/>
</dbReference>
<accession>A0A0F9QXB8</accession>
<dbReference type="Gene3D" id="1.25.40.10">
    <property type="entry name" value="Tetratricopeptide repeat domain"/>
    <property type="match status" value="1"/>
</dbReference>
<dbReference type="SUPFAM" id="SSF46894">
    <property type="entry name" value="C-terminal effector domain of the bipartite response regulators"/>
    <property type="match status" value="1"/>
</dbReference>
<reference evidence="3" key="1">
    <citation type="journal article" date="2015" name="Nature">
        <title>Complex archaea that bridge the gap between prokaryotes and eukaryotes.</title>
        <authorList>
            <person name="Spang A."/>
            <person name="Saw J.H."/>
            <person name="Jorgensen S.L."/>
            <person name="Zaremba-Niedzwiedzka K."/>
            <person name="Martijn J."/>
            <person name="Lind A.E."/>
            <person name="van Eijk R."/>
            <person name="Schleper C."/>
            <person name="Guy L."/>
            <person name="Ettema T.J."/>
        </authorList>
    </citation>
    <scope>NUCLEOTIDE SEQUENCE</scope>
</reference>
<dbReference type="Gene3D" id="1.10.10.10">
    <property type="entry name" value="Winged helix-like DNA-binding domain superfamily/Winged helix DNA-binding domain"/>
    <property type="match status" value="1"/>
</dbReference>
<dbReference type="SMART" id="SM00862">
    <property type="entry name" value="Trans_reg_C"/>
    <property type="match status" value="1"/>
</dbReference>
<protein>
    <recommendedName>
        <fullName evidence="2">OmpR/PhoB-type domain-containing protein</fullName>
    </recommendedName>
</protein>
<evidence type="ECO:0000259" key="2">
    <source>
        <dbReference type="PROSITE" id="PS51755"/>
    </source>
</evidence>
<organism evidence="3">
    <name type="scientific">marine sediment metagenome</name>
    <dbReference type="NCBI Taxonomy" id="412755"/>
    <lineage>
        <taxon>unclassified sequences</taxon>
        <taxon>metagenomes</taxon>
        <taxon>ecological metagenomes</taxon>
    </lineage>
</organism>
<evidence type="ECO:0000313" key="3">
    <source>
        <dbReference type="EMBL" id="KKN48985.1"/>
    </source>
</evidence>
<proteinExistence type="predicted"/>
<dbReference type="AlphaFoldDB" id="A0A0F9QXB8"/>
<dbReference type="PROSITE" id="PS51755">
    <property type="entry name" value="OMPR_PHOB"/>
    <property type="match status" value="1"/>
</dbReference>
<dbReference type="Pfam" id="PF00486">
    <property type="entry name" value="Trans_reg_C"/>
    <property type="match status" value="1"/>
</dbReference>
<evidence type="ECO:0000256" key="1">
    <source>
        <dbReference type="ARBA" id="ARBA00023125"/>
    </source>
</evidence>
<dbReference type="EMBL" id="LAZR01001192">
    <property type="protein sequence ID" value="KKN48985.1"/>
    <property type="molecule type" value="Genomic_DNA"/>
</dbReference>
<gene>
    <name evidence="3" type="ORF">LCGC14_0647270</name>
</gene>